<dbReference type="PANTHER" id="PTHR11469">
    <property type="entry name" value="GLUCOSE-6-PHOSPHATE ISOMERASE"/>
    <property type="match status" value="1"/>
</dbReference>
<proteinExistence type="predicted"/>
<keyword evidence="3" id="KW-0413">Isomerase</keyword>
<evidence type="ECO:0000313" key="4">
    <source>
        <dbReference type="EMBL" id="MCH5598437.1"/>
    </source>
</evidence>
<protein>
    <recommendedName>
        <fullName evidence="6">Glucose-6-phosphate isomerase</fullName>
    </recommendedName>
</protein>
<evidence type="ECO:0000256" key="1">
    <source>
        <dbReference type="ARBA" id="ARBA00022432"/>
    </source>
</evidence>
<sequence length="100" mass="11348">MFPTINPTKTKAWKQLLKHSEEAKAWNMRQLFSEDNKRAAAFSLQHGDIYFDFSKNLITGNTLQNLLLLAEQTEVKNGIKAMFGGKRSTKPKAGLYCTLL</sequence>
<name>A0ABS9SJ92_9BACT</name>
<evidence type="ECO:0008006" key="6">
    <source>
        <dbReference type="Google" id="ProtNLM"/>
    </source>
</evidence>
<dbReference type="PROSITE" id="PS51463">
    <property type="entry name" value="P_GLUCOSE_ISOMERASE_3"/>
    <property type="match status" value="1"/>
</dbReference>
<reference evidence="4 5" key="1">
    <citation type="submission" date="2022-02" db="EMBL/GenBank/DDBJ databases">
        <authorList>
            <person name="Min J."/>
        </authorList>
    </citation>
    <scope>NUCLEOTIDE SEQUENCE [LARGE SCALE GENOMIC DNA]</scope>
    <source>
        <strain evidence="4 5">GR10-1</strain>
    </source>
</reference>
<dbReference type="RefSeq" id="WP_240829858.1">
    <property type="nucleotide sequence ID" value="NZ_JAKWBL010000002.1"/>
</dbReference>
<organism evidence="4 5">
    <name type="scientific">Niabella ginsengisoli</name>
    <dbReference type="NCBI Taxonomy" id="522298"/>
    <lineage>
        <taxon>Bacteria</taxon>
        <taxon>Pseudomonadati</taxon>
        <taxon>Bacteroidota</taxon>
        <taxon>Chitinophagia</taxon>
        <taxon>Chitinophagales</taxon>
        <taxon>Chitinophagaceae</taxon>
        <taxon>Niabella</taxon>
    </lineage>
</organism>
<dbReference type="SUPFAM" id="SSF53697">
    <property type="entry name" value="SIS domain"/>
    <property type="match status" value="1"/>
</dbReference>
<dbReference type="PANTHER" id="PTHR11469:SF1">
    <property type="entry name" value="GLUCOSE-6-PHOSPHATE ISOMERASE"/>
    <property type="match status" value="1"/>
</dbReference>
<keyword evidence="1" id="KW-0312">Gluconeogenesis</keyword>
<evidence type="ECO:0000256" key="2">
    <source>
        <dbReference type="ARBA" id="ARBA00023152"/>
    </source>
</evidence>
<dbReference type="Gene3D" id="3.40.50.10490">
    <property type="entry name" value="Glucose-6-phosphate isomerase like protein, domain 1"/>
    <property type="match status" value="1"/>
</dbReference>
<dbReference type="InterPro" id="IPR046348">
    <property type="entry name" value="SIS_dom_sf"/>
</dbReference>
<evidence type="ECO:0000313" key="5">
    <source>
        <dbReference type="Proteomes" id="UP001202248"/>
    </source>
</evidence>
<keyword evidence="2" id="KW-0324">Glycolysis</keyword>
<dbReference type="InterPro" id="IPR001672">
    <property type="entry name" value="G6P_Isomerase"/>
</dbReference>
<gene>
    <name evidence="4" type="ORF">MKP09_11210</name>
</gene>
<evidence type="ECO:0000256" key="3">
    <source>
        <dbReference type="ARBA" id="ARBA00023235"/>
    </source>
</evidence>
<keyword evidence="5" id="KW-1185">Reference proteome</keyword>
<comment type="caution">
    <text evidence="4">The sequence shown here is derived from an EMBL/GenBank/DDBJ whole genome shotgun (WGS) entry which is preliminary data.</text>
</comment>
<accession>A0ABS9SJ92</accession>
<dbReference type="Proteomes" id="UP001202248">
    <property type="component" value="Unassembled WGS sequence"/>
</dbReference>
<dbReference type="EMBL" id="JAKWBL010000002">
    <property type="protein sequence ID" value="MCH5598437.1"/>
    <property type="molecule type" value="Genomic_DNA"/>
</dbReference>